<proteinExistence type="predicted"/>
<dbReference type="AlphaFoldDB" id="A0A653BBL0"/>
<evidence type="ECO:0000313" key="1">
    <source>
        <dbReference type="EMBL" id="VDN66062.1"/>
    </source>
</evidence>
<accession>A0A653BBL0</accession>
<sequence>MQPAHARPRLADMPSACWRVSAPARNQEVALPSSLKKSSREMRPKSLRSWSYWSSATVSKIVDHCSLRAVLGSEMYQPLDVRGSEELVAGSDDSLCFDNPVQDFTHPFRRLRSSGVGVRQGPVSSYGAS</sequence>
<organism evidence="1">
    <name type="scientific">Ectopseudomonas oleovorans</name>
    <name type="common">Pseudomonas oleovorans</name>
    <dbReference type="NCBI Taxonomy" id="301"/>
    <lineage>
        <taxon>Bacteria</taxon>
        <taxon>Pseudomonadati</taxon>
        <taxon>Pseudomonadota</taxon>
        <taxon>Gammaproteobacteria</taxon>
        <taxon>Pseudomonadales</taxon>
        <taxon>Pseudomonadaceae</taxon>
        <taxon>Ectopseudomonas</taxon>
    </lineage>
</organism>
<name>A0A653BBL0_ECTOL</name>
<gene>
    <name evidence="1" type="ORF">POT9AD_5087</name>
</gene>
<reference evidence="1" key="1">
    <citation type="submission" date="2018-11" db="EMBL/GenBank/DDBJ databases">
        <authorList>
            <consortium name="Genoscope - CEA"/>
            <person name="William W."/>
        </authorList>
    </citation>
    <scope>NUCLEOTIDE SEQUENCE [LARGE SCALE GENOMIC DNA]</scope>
    <source>
        <strain evidence="1">T9AD</strain>
    </source>
</reference>
<dbReference type="EMBL" id="LR130779">
    <property type="protein sequence ID" value="VDN66062.1"/>
    <property type="molecule type" value="Genomic_DNA"/>
</dbReference>
<protein>
    <submittedName>
        <fullName evidence="1">Uncharacterized protein</fullName>
    </submittedName>
</protein>